<sequence length="47" mass="5117">MAELSAFLKACAVVFKPLNIESDSVGGVDIIYNKLNEFLKTTNGLEL</sequence>
<name>A0ABR7HN46_9FIRM</name>
<organism evidence="1 2">
    <name type="scientific">Ruminococcus intestinalis</name>
    <dbReference type="NCBI Taxonomy" id="2763066"/>
    <lineage>
        <taxon>Bacteria</taxon>
        <taxon>Bacillati</taxon>
        <taxon>Bacillota</taxon>
        <taxon>Clostridia</taxon>
        <taxon>Eubacteriales</taxon>
        <taxon>Oscillospiraceae</taxon>
        <taxon>Ruminococcus</taxon>
    </lineage>
</organism>
<proteinExistence type="predicted"/>
<dbReference type="EMBL" id="JACOPS010000005">
    <property type="protein sequence ID" value="MBC5728934.1"/>
    <property type="molecule type" value="Genomic_DNA"/>
</dbReference>
<accession>A0ABR7HN46</accession>
<dbReference type="Proteomes" id="UP000636755">
    <property type="component" value="Unassembled WGS sequence"/>
</dbReference>
<gene>
    <name evidence="1" type="ORF">H8R91_10475</name>
</gene>
<comment type="caution">
    <text evidence="1">The sequence shown here is derived from an EMBL/GenBank/DDBJ whole genome shotgun (WGS) entry which is preliminary data.</text>
</comment>
<evidence type="ECO:0000313" key="2">
    <source>
        <dbReference type="Proteomes" id="UP000636755"/>
    </source>
</evidence>
<dbReference type="RefSeq" id="WP_186936088.1">
    <property type="nucleotide sequence ID" value="NZ_JACOPS010000005.1"/>
</dbReference>
<reference evidence="1 2" key="1">
    <citation type="submission" date="2020-08" db="EMBL/GenBank/DDBJ databases">
        <title>Genome public.</title>
        <authorList>
            <person name="Liu C."/>
            <person name="Sun Q."/>
        </authorList>
    </citation>
    <scope>NUCLEOTIDE SEQUENCE [LARGE SCALE GENOMIC DNA]</scope>
    <source>
        <strain evidence="1 2">NSJ-71</strain>
    </source>
</reference>
<protein>
    <submittedName>
        <fullName evidence="1">Uncharacterized protein</fullName>
    </submittedName>
</protein>
<keyword evidence="2" id="KW-1185">Reference proteome</keyword>
<evidence type="ECO:0000313" key="1">
    <source>
        <dbReference type="EMBL" id="MBC5728934.1"/>
    </source>
</evidence>